<comment type="caution">
    <text evidence="2">The sequence shown here is derived from an EMBL/GenBank/DDBJ whole genome shotgun (WGS) entry which is preliminary data.</text>
</comment>
<feature type="region of interest" description="Disordered" evidence="1">
    <location>
        <begin position="45"/>
        <end position="65"/>
    </location>
</feature>
<reference evidence="2 3" key="1">
    <citation type="submission" date="2018-07" db="EMBL/GenBank/DDBJ databases">
        <title>Comparative genomics of the Candidatus Parilichlamydiaceae reveals evidence of convergent evolution and genome reduction in the phylum Chlamydiae.</title>
        <authorList>
            <person name="Taylor-Brown A."/>
            <person name="Polkinghorne A."/>
        </authorList>
    </citation>
    <scope>NUCLEOTIDE SEQUENCE [LARGE SCALE GENOMIC DNA]</scope>
    <source>
        <strain evidence="2 3">Hat2</strain>
    </source>
</reference>
<protein>
    <submittedName>
        <fullName evidence="2">Uncharacterized protein</fullName>
    </submittedName>
</protein>
<evidence type="ECO:0000313" key="3">
    <source>
        <dbReference type="Proteomes" id="UP000253816"/>
    </source>
</evidence>
<evidence type="ECO:0000256" key="1">
    <source>
        <dbReference type="SAM" id="MobiDB-lite"/>
    </source>
</evidence>
<name>A0A369KHB2_9BACT</name>
<keyword evidence="3" id="KW-1185">Reference proteome</keyword>
<proteinExistence type="predicted"/>
<sequence length="65" mass="7070">MRRQNPTIRRMTSVCRVLTLGFDVLFLCEPGGSPPPGEVLVTDITDSGAGDTRRPKDGNPPIITF</sequence>
<dbReference type="EMBL" id="QQBG01000026">
    <property type="protein sequence ID" value="RDB31183.1"/>
    <property type="molecule type" value="Genomic_DNA"/>
</dbReference>
<dbReference type="AlphaFoldDB" id="A0A369KHB2"/>
<evidence type="ECO:0000313" key="2">
    <source>
        <dbReference type="EMBL" id="RDB31183.1"/>
    </source>
</evidence>
<accession>A0A369KHB2</accession>
<gene>
    <name evidence="2" type="ORF">HAT2_00663</name>
</gene>
<dbReference type="Proteomes" id="UP000253816">
    <property type="component" value="Unassembled WGS sequence"/>
</dbReference>
<organism evidence="2 3">
    <name type="scientific">Candidatus Similichlamydia laticola</name>
    <dbReference type="NCBI Taxonomy" id="2170265"/>
    <lineage>
        <taxon>Bacteria</taxon>
        <taxon>Pseudomonadati</taxon>
        <taxon>Chlamydiota</taxon>
        <taxon>Chlamydiia</taxon>
        <taxon>Parachlamydiales</taxon>
        <taxon>Candidatus Parilichlamydiaceae</taxon>
        <taxon>Candidatus Similichlamydia</taxon>
    </lineage>
</organism>